<name>A0ABR4G9C4_9EURO</name>
<organism evidence="3 4">
    <name type="scientific">Aspergillus keveii</name>
    <dbReference type="NCBI Taxonomy" id="714993"/>
    <lineage>
        <taxon>Eukaryota</taxon>
        <taxon>Fungi</taxon>
        <taxon>Dikarya</taxon>
        <taxon>Ascomycota</taxon>
        <taxon>Pezizomycotina</taxon>
        <taxon>Eurotiomycetes</taxon>
        <taxon>Eurotiomycetidae</taxon>
        <taxon>Eurotiales</taxon>
        <taxon>Aspergillaceae</taxon>
        <taxon>Aspergillus</taxon>
        <taxon>Aspergillus subgen. Nidulantes</taxon>
    </lineage>
</organism>
<protein>
    <submittedName>
        <fullName evidence="3">Thioredoxin-like protein</fullName>
    </submittedName>
</protein>
<dbReference type="Pfam" id="PF13409">
    <property type="entry name" value="GST_N_2"/>
    <property type="match status" value="1"/>
</dbReference>
<dbReference type="InterPro" id="IPR036282">
    <property type="entry name" value="Glutathione-S-Trfase_C_sf"/>
</dbReference>
<dbReference type="Gene3D" id="3.40.30.10">
    <property type="entry name" value="Glutaredoxin"/>
    <property type="match status" value="1"/>
</dbReference>
<dbReference type="SUPFAM" id="SSF52833">
    <property type="entry name" value="Thioredoxin-like"/>
    <property type="match status" value="1"/>
</dbReference>
<dbReference type="PROSITE" id="PS50405">
    <property type="entry name" value="GST_CTER"/>
    <property type="match status" value="1"/>
</dbReference>
<evidence type="ECO:0000313" key="3">
    <source>
        <dbReference type="EMBL" id="KAL2795591.1"/>
    </source>
</evidence>
<dbReference type="SFLD" id="SFLDG00358">
    <property type="entry name" value="Main_(cytGST)"/>
    <property type="match status" value="1"/>
</dbReference>
<sequence>MASPQIILYTNPNCPWAQRAHIALKELGLPYEEVFIDVEKPREDWHLAINPKGQVPTLSYDGTIITESGIVAQFLADAHPVTETGTGTVSKAGLLLPLNSLDGAIQRARIAYFVDACVSKVYPVLVGIIMNGESHNTSTERLVDVIEKDIEPLLALTSDEGRERFFGGSESLTLAEVLVGPFLLWIFTLVKTEYGVLSGDLVSALQIRAPRFESWGARVVAHESVRHVLDEEWVGKSLKGRWEGAVAKRKSKVEE</sequence>
<dbReference type="SUPFAM" id="SSF47616">
    <property type="entry name" value="GST C-terminal domain-like"/>
    <property type="match status" value="1"/>
</dbReference>
<dbReference type="CDD" id="cd00570">
    <property type="entry name" value="GST_N_family"/>
    <property type="match status" value="1"/>
</dbReference>
<proteinExistence type="predicted"/>
<dbReference type="CDD" id="cd00299">
    <property type="entry name" value="GST_C_family"/>
    <property type="match status" value="1"/>
</dbReference>
<keyword evidence="4" id="KW-1185">Reference proteome</keyword>
<feature type="domain" description="GST C-terminal" evidence="2">
    <location>
        <begin position="103"/>
        <end position="242"/>
    </location>
</feature>
<dbReference type="InterPro" id="IPR050983">
    <property type="entry name" value="GST_Omega/HSP26"/>
</dbReference>
<dbReference type="InterPro" id="IPR004045">
    <property type="entry name" value="Glutathione_S-Trfase_N"/>
</dbReference>
<evidence type="ECO:0000313" key="4">
    <source>
        <dbReference type="Proteomes" id="UP001610563"/>
    </source>
</evidence>
<dbReference type="Gene3D" id="1.20.1050.10">
    <property type="match status" value="1"/>
</dbReference>
<evidence type="ECO:0000259" key="2">
    <source>
        <dbReference type="PROSITE" id="PS50405"/>
    </source>
</evidence>
<reference evidence="3 4" key="1">
    <citation type="submission" date="2024-07" db="EMBL/GenBank/DDBJ databases">
        <title>Section-level genome sequencing and comparative genomics of Aspergillus sections Usti and Cavernicolus.</title>
        <authorList>
            <consortium name="Lawrence Berkeley National Laboratory"/>
            <person name="Nybo J.L."/>
            <person name="Vesth T.C."/>
            <person name="Theobald S."/>
            <person name="Frisvad J.C."/>
            <person name="Larsen T.O."/>
            <person name="Kjaerboelling I."/>
            <person name="Rothschild-Mancinelli K."/>
            <person name="Lyhne E.K."/>
            <person name="Kogle M.E."/>
            <person name="Barry K."/>
            <person name="Clum A."/>
            <person name="Na H."/>
            <person name="Ledsgaard L."/>
            <person name="Lin J."/>
            <person name="Lipzen A."/>
            <person name="Kuo A."/>
            <person name="Riley R."/>
            <person name="Mondo S."/>
            <person name="Labutti K."/>
            <person name="Haridas S."/>
            <person name="Pangalinan J."/>
            <person name="Salamov A.A."/>
            <person name="Simmons B.A."/>
            <person name="Magnuson J.K."/>
            <person name="Chen J."/>
            <person name="Drula E."/>
            <person name="Henrissat B."/>
            <person name="Wiebenga A."/>
            <person name="Lubbers R.J."/>
            <person name="Gomes A.C."/>
            <person name="Makela M.R."/>
            <person name="Stajich J."/>
            <person name="Grigoriev I.V."/>
            <person name="Mortensen U.H."/>
            <person name="De Vries R.P."/>
            <person name="Baker S.E."/>
            <person name="Andersen M.R."/>
        </authorList>
    </citation>
    <scope>NUCLEOTIDE SEQUENCE [LARGE SCALE GENOMIC DNA]</scope>
    <source>
        <strain evidence="3 4">CBS 209.92</strain>
    </source>
</reference>
<comment type="caution">
    <text evidence="3">The sequence shown here is derived from an EMBL/GenBank/DDBJ whole genome shotgun (WGS) entry which is preliminary data.</text>
</comment>
<dbReference type="PANTHER" id="PTHR43968:SF8">
    <property type="entry name" value="S-TRANSFERASE, PUTATIVE (AFU_ORTHOLOGUE AFUA_2G00590)-RELATED"/>
    <property type="match status" value="1"/>
</dbReference>
<dbReference type="Proteomes" id="UP001610563">
    <property type="component" value="Unassembled WGS sequence"/>
</dbReference>
<accession>A0ABR4G9C4</accession>
<dbReference type="EMBL" id="JBFTWV010000033">
    <property type="protein sequence ID" value="KAL2795591.1"/>
    <property type="molecule type" value="Genomic_DNA"/>
</dbReference>
<gene>
    <name evidence="3" type="ORF">BJX66DRAFT_336714</name>
</gene>
<dbReference type="SFLD" id="SFLDS00019">
    <property type="entry name" value="Glutathione_Transferase_(cytos"/>
    <property type="match status" value="1"/>
</dbReference>
<dbReference type="PANTHER" id="PTHR43968">
    <property type="match status" value="1"/>
</dbReference>
<evidence type="ECO:0000259" key="1">
    <source>
        <dbReference type="PROSITE" id="PS50404"/>
    </source>
</evidence>
<feature type="domain" description="GST N-terminal" evidence="1">
    <location>
        <begin position="4"/>
        <end position="83"/>
    </location>
</feature>
<dbReference type="InterPro" id="IPR036249">
    <property type="entry name" value="Thioredoxin-like_sf"/>
</dbReference>
<dbReference type="InterPro" id="IPR010987">
    <property type="entry name" value="Glutathione-S-Trfase_C-like"/>
</dbReference>
<dbReference type="InterPro" id="IPR040079">
    <property type="entry name" value="Glutathione_S-Trfase"/>
</dbReference>
<dbReference type="PROSITE" id="PS50404">
    <property type="entry name" value="GST_NTER"/>
    <property type="match status" value="1"/>
</dbReference>